<dbReference type="AlphaFoldDB" id="A0AB37UG88"/>
<feature type="domain" description="HTH cro/C1-type" evidence="1">
    <location>
        <begin position="5"/>
        <end position="60"/>
    </location>
</feature>
<reference evidence="2 3" key="1">
    <citation type="journal article" date="2019" name="Genome Biol. Evol.">
        <title>Day and night: Metabolic profiles and evolutionary relationships of six axenic non-marine cyanobacteria.</title>
        <authorList>
            <person name="Will S.E."/>
            <person name="Henke P."/>
            <person name="Boedeker C."/>
            <person name="Huang S."/>
            <person name="Brinkmann H."/>
            <person name="Rohde M."/>
            <person name="Jarek M."/>
            <person name="Friedl T."/>
            <person name="Seufert S."/>
            <person name="Schumacher M."/>
            <person name="Overmann J."/>
            <person name="Neumann-Schaal M."/>
            <person name="Petersen J."/>
        </authorList>
    </citation>
    <scope>NUCLEOTIDE SEQUENCE [LARGE SCALE GENOMIC DNA]</scope>
    <source>
        <strain evidence="2 3">SAG 39.79</strain>
    </source>
</reference>
<evidence type="ECO:0000259" key="1">
    <source>
        <dbReference type="PROSITE" id="PS50943"/>
    </source>
</evidence>
<proteinExistence type="predicted"/>
<accession>A0AB37UG88</accession>
<evidence type="ECO:0000313" key="3">
    <source>
        <dbReference type="Proteomes" id="UP000282574"/>
    </source>
</evidence>
<sequence>MINNIKAICERQGISGYKFWKMTGMPQSTAYRLYSDPEAYPSKENLIAICRTLKVSPADVFSQEYSEQQLAS</sequence>
<protein>
    <recommendedName>
        <fullName evidence="1">HTH cro/C1-type domain-containing protein</fullName>
    </recommendedName>
</protein>
<dbReference type="EMBL" id="RSCK01000040">
    <property type="protein sequence ID" value="RUT10557.1"/>
    <property type="molecule type" value="Genomic_DNA"/>
</dbReference>
<gene>
    <name evidence="2" type="ORF">DSM107010_41240</name>
</gene>
<dbReference type="Gene3D" id="1.10.260.40">
    <property type="entry name" value="lambda repressor-like DNA-binding domains"/>
    <property type="match status" value="1"/>
</dbReference>
<dbReference type="SUPFAM" id="SSF47413">
    <property type="entry name" value="lambda repressor-like DNA-binding domains"/>
    <property type="match status" value="1"/>
</dbReference>
<dbReference type="GO" id="GO:0003677">
    <property type="term" value="F:DNA binding"/>
    <property type="evidence" value="ECO:0007669"/>
    <property type="project" value="InterPro"/>
</dbReference>
<dbReference type="InterPro" id="IPR001387">
    <property type="entry name" value="Cro/C1-type_HTH"/>
</dbReference>
<name>A0AB37UG88_9CYAN</name>
<dbReference type="Pfam" id="PF13443">
    <property type="entry name" value="HTH_26"/>
    <property type="match status" value="1"/>
</dbReference>
<dbReference type="PROSITE" id="PS50943">
    <property type="entry name" value="HTH_CROC1"/>
    <property type="match status" value="1"/>
</dbReference>
<keyword evidence="3" id="KW-1185">Reference proteome</keyword>
<dbReference type="InterPro" id="IPR010982">
    <property type="entry name" value="Lambda_DNA-bd_dom_sf"/>
</dbReference>
<evidence type="ECO:0000313" key="2">
    <source>
        <dbReference type="EMBL" id="RUT10557.1"/>
    </source>
</evidence>
<dbReference type="RefSeq" id="WP_039711823.1">
    <property type="nucleotide sequence ID" value="NZ_JAVKZF010000004.1"/>
</dbReference>
<dbReference type="CDD" id="cd00093">
    <property type="entry name" value="HTH_XRE"/>
    <property type="match status" value="1"/>
</dbReference>
<organism evidence="2 3">
    <name type="scientific">Chroococcidiopsis cubana SAG 39.79</name>
    <dbReference type="NCBI Taxonomy" id="388085"/>
    <lineage>
        <taxon>Bacteria</taxon>
        <taxon>Bacillati</taxon>
        <taxon>Cyanobacteriota</taxon>
        <taxon>Cyanophyceae</taxon>
        <taxon>Chroococcidiopsidales</taxon>
        <taxon>Chroococcidiopsidaceae</taxon>
        <taxon>Chroococcidiopsis</taxon>
    </lineage>
</organism>
<dbReference type="Proteomes" id="UP000282574">
    <property type="component" value="Unassembled WGS sequence"/>
</dbReference>
<comment type="caution">
    <text evidence="2">The sequence shown here is derived from an EMBL/GenBank/DDBJ whole genome shotgun (WGS) entry which is preliminary data.</text>
</comment>